<evidence type="ECO:0000256" key="5">
    <source>
        <dbReference type="SAM" id="MobiDB-lite"/>
    </source>
</evidence>
<evidence type="ECO:0000313" key="8">
    <source>
        <dbReference type="Proteomes" id="UP000566819"/>
    </source>
</evidence>
<dbReference type="Pfam" id="PF19047">
    <property type="entry name" value="HOOK_N"/>
    <property type="match status" value="1"/>
</dbReference>
<evidence type="ECO:0000313" key="7">
    <source>
        <dbReference type="EMBL" id="KAF4629634.1"/>
    </source>
</evidence>
<dbReference type="GO" id="GO:0008017">
    <property type="term" value="F:microtubule binding"/>
    <property type="evidence" value="ECO:0007669"/>
    <property type="project" value="TreeGrafter"/>
</dbReference>
<name>A0A8H4RJ86_9HELO</name>
<dbReference type="Proteomes" id="UP000566819">
    <property type="component" value="Unassembled WGS sequence"/>
</dbReference>
<dbReference type="CDD" id="cd22211">
    <property type="entry name" value="HkD_SF"/>
    <property type="match status" value="1"/>
</dbReference>
<keyword evidence="8" id="KW-1185">Reference proteome</keyword>
<dbReference type="PROSITE" id="PS50021">
    <property type="entry name" value="CH"/>
    <property type="match status" value="1"/>
</dbReference>
<evidence type="ECO:0000256" key="3">
    <source>
        <dbReference type="ARBA" id="ARBA00023054"/>
    </source>
</evidence>
<keyword evidence="2" id="KW-0963">Cytoplasm</keyword>
<dbReference type="SUPFAM" id="SSF116907">
    <property type="entry name" value="Hook domain"/>
    <property type="match status" value="1"/>
</dbReference>
<evidence type="ECO:0000256" key="2">
    <source>
        <dbReference type="ARBA" id="ARBA00022490"/>
    </source>
</evidence>
<feature type="coiled-coil region" evidence="4">
    <location>
        <begin position="472"/>
        <end position="513"/>
    </location>
</feature>
<evidence type="ECO:0000256" key="1">
    <source>
        <dbReference type="ARBA" id="ARBA00004496"/>
    </source>
</evidence>
<feature type="coiled-coil region" evidence="4">
    <location>
        <begin position="175"/>
        <end position="345"/>
    </location>
</feature>
<comment type="subcellular location">
    <subcellularLocation>
        <location evidence="1">Cytoplasm</location>
    </subcellularLocation>
</comment>
<dbReference type="GO" id="GO:0005737">
    <property type="term" value="C:cytoplasm"/>
    <property type="evidence" value="ECO:0007669"/>
    <property type="project" value="UniProtKB-SubCell"/>
</dbReference>
<gene>
    <name evidence="7" type="ORF">G7Y89_g8512</name>
</gene>
<dbReference type="PANTHER" id="PTHR18947:SF28">
    <property type="entry name" value="GIRDIN, ISOFORM A"/>
    <property type="match status" value="1"/>
</dbReference>
<accession>A0A8H4RJ86</accession>
<keyword evidence="3 4" id="KW-0175">Coiled coil</keyword>
<organism evidence="7 8">
    <name type="scientific">Cudoniella acicularis</name>
    <dbReference type="NCBI Taxonomy" id="354080"/>
    <lineage>
        <taxon>Eukaryota</taxon>
        <taxon>Fungi</taxon>
        <taxon>Dikarya</taxon>
        <taxon>Ascomycota</taxon>
        <taxon>Pezizomycotina</taxon>
        <taxon>Leotiomycetes</taxon>
        <taxon>Helotiales</taxon>
        <taxon>Tricladiaceae</taxon>
        <taxon>Cudoniella</taxon>
    </lineage>
</organism>
<dbReference type="OrthoDB" id="49395at2759"/>
<reference evidence="7 8" key="1">
    <citation type="submission" date="2020-03" db="EMBL/GenBank/DDBJ databases">
        <title>Draft Genome Sequence of Cudoniella acicularis.</title>
        <authorList>
            <person name="Buettner E."/>
            <person name="Kellner H."/>
        </authorList>
    </citation>
    <scope>NUCLEOTIDE SEQUENCE [LARGE SCALE GENOMIC DNA]</scope>
    <source>
        <strain evidence="7 8">DSM 108380</strain>
    </source>
</reference>
<proteinExistence type="predicted"/>
<feature type="domain" description="Calponin-homology (CH)" evidence="6">
    <location>
        <begin position="4"/>
        <end position="119"/>
    </location>
</feature>
<dbReference type="GO" id="GO:0031122">
    <property type="term" value="P:cytoplasmic microtubule organization"/>
    <property type="evidence" value="ECO:0007669"/>
    <property type="project" value="TreeGrafter"/>
</dbReference>
<dbReference type="GO" id="GO:0005815">
    <property type="term" value="C:microtubule organizing center"/>
    <property type="evidence" value="ECO:0007669"/>
    <property type="project" value="TreeGrafter"/>
</dbReference>
<dbReference type="GO" id="GO:0051959">
    <property type="term" value="F:dynein light intermediate chain binding"/>
    <property type="evidence" value="ECO:0007669"/>
    <property type="project" value="TreeGrafter"/>
</dbReference>
<protein>
    <recommendedName>
        <fullName evidence="6">Calponin-homology (CH) domain-containing protein</fullName>
    </recommendedName>
</protein>
<dbReference type="InterPro" id="IPR036872">
    <property type="entry name" value="CH_dom_sf"/>
</dbReference>
<dbReference type="PANTHER" id="PTHR18947">
    <property type="entry name" value="HOOK PROTEINS"/>
    <property type="match status" value="1"/>
</dbReference>
<evidence type="ECO:0000256" key="4">
    <source>
        <dbReference type="SAM" id="Coils"/>
    </source>
</evidence>
<comment type="caution">
    <text evidence="7">The sequence shown here is derived from an EMBL/GenBank/DDBJ whole genome shotgun (WGS) entry which is preliminary data.</text>
</comment>
<dbReference type="InterPro" id="IPR001715">
    <property type="entry name" value="CH_dom"/>
</dbReference>
<feature type="region of interest" description="Disordered" evidence="5">
    <location>
        <begin position="657"/>
        <end position="676"/>
    </location>
</feature>
<dbReference type="EMBL" id="JAAMPI010000649">
    <property type="protein sequence ID" value="KAF4629634.1"/>
    <property type="molecule type" value="Genomic_DNA"/>
</dbReference>
<dbReference type="Gene3D" id="1.10.418.10">
    <property type="entry name" value="Calponin-like domain"/>
    <property type="match status" value="1"/>
</dbReference>
<dbReference type="GO" id="GO:0030705">
    <property type="term" value="P:cytoskeleton-dependent intracellular transport"/>
    <property type="evidence" value="ECO:0007669"/>
    <property type="project" value="InterPro"/>
</dbReference>
<sequence length="702" mass="79823">MSYTREEDALLKWVNTFPIDYSVETVADLTDGRILNRILEEFNPQYAVRDLDKNTATTKWLSNKQSLESIYKALNRYVGECCPEVDVTNVATPDFSSIAEKDDPKETAKFLILFLLAAFNGPNPSKYNEMTERLDLEAKDTIQVMSRGLQAMLLKPESANANDSGTLSTGNGDEILELEEKLARTNKELADMKKRSADLQTRNDHLNIKNDDLKEQLHKVTLEKEALEKSHGGDHTGVINDLKKRIRDDENLIERQEQQLDDDRVLKANQERELRDLRPAAQALLSLQDEYQVLKAQKEELSKKANTADNFKKQIESLSDVKETNTRLREQIDTLESNQKDYDEKTLENQKLRASETLSRQKYHTALEANNVMTSELNLFRQQNRELTDQINVLKHQINKDEEIINSLQEDKHINNSFPSPGSPPSPSMRAAPLNLQEELERSNEHTNYPLKIQRLETELALLKSNTAGTTNTNLRLDLDESDRAKKRLEENLQELEEKYIIGQNQLDALISKLANEKLVSVLNLGDYTLLTNEFNRDEAIATTRKAYQETKSELVLTKAKLAEAETELTKVTRELLAARADLSAIDQEEMVALENLKATNESITTSLQSDLLSLQAKLKNSTIDYEQQRTHLVKVLLEKDELRQDLEALRVGGNVKAAEGNDPSQSAIQSSKEQQIEKQEKVIKDLQRRIKIAEEGGADAN</sequence>
<dbReference type="InterPro" id="IPR043936">
    <property type="entry name" value="HOOK_N"/>
</dbReference>
<dbReference type="AlphaFoldDB" id="A0A8H4RJ86"/>
<feature type="coiled-coil region" evidence="4">
    <location>
        <begin position="548"/>
        <end position="582"/>
    </location>
</feature>
<feature type="coiled-coil region" evidence="4">
    <location>
        <begin position="377"/>
        <end position="411"/>
    </location>
</feature>
<evidence type="ECO:0000259" key="6">
    <source>
        <dbReference type="PROSITE" id="PS50021"/>
    </source>
</evidence>